<evidence type="ECO:0000313" key="1">
    <source>
        <dbReference type="EMBL" id="KAA5538604.1"/>
    </source>
</evidence>
<accession>A0A5M6CTQ8</accession>
<evidence type="ECO:0000313" key="2">
    <source>
        <dbReference type="Proteomes" id="UP000324479"/>
    </source>
</evidence>
<protein>
    <submittedName>
        <fullName evidence="1">Uncharacterized protein</fullName>
    </submittedName>
</protein>
<name>A0A5M6CTQ8_9BACT</name>
<keyword evidence="2" id="KW-1185">Reference proteome</keyword>
<dbReference type="RefSeq" id="WP_150079798.1">
    <property type="nucleotide sequence ID" value="NZ_VWOX01000029.1"/>
</dbReference>
<organism evidence="1 2">
    <name type="scientific">Roseiconus nitratireducens</name>
    <dbReference type="NCBI Taxonomy" id="2605748"/>
    <lineage>
        <taxon>Bacteria</taxon>
        <taxon>Pseudomonadati</taxon>
        <taxon>Planctomycetota</taxon>
        <taxon>Planctomycetia</taxon>
        <taxon>Pirellulales</taxon>
        <taxon>Pirellulaceae</taxon>
        <taxon>Roseiconus</taxon>
    </lineage>
</organism>
<gene>
    <name evidence="1" type="ORF">FYK55_27340</name>
</gene>
<reference evidence="1 2" key="1">
    <citation type="submission" date="2019-08" db="EMBL/GenBank/DDBJ databases">
        <authorList>
            <person name="Dhanesh K."/>
            <person name="Kumar G."/>
            <person name="Sasikala C."/>
            <person name="Venkata Ramana C."/>
        </authorList>
    </citation>
    <scope>NUCLEOTIDE SEQUENCE [LARGE SCALE GENOMIC DNA]</scope>
    <source>
        <strain evidence="1 2">JC645</strain>
    </source>
</reference>
<proteinExistence type="predicted"/>
<dbReference type="EMBL" id="VWOX01000029">
    <property type="protein sequence ID" value="KAA5538604.1"/>
    <property type="molecule type" value="Genomic_DNA"/>
</dbReference>
<dbReference type="Proteomes" id="UP000324479">
    <property type="component" value="Unassembled WGS sequence"/>
</dbReference>
<comment type="caution">
    <text evidence="1">The sequence shown here is derived from an EMBL/GenBank/DDBJ whole genome shotgun (WGS) entry which is preliminary data.</text>
</comment>
<sequence length="121" mass="13978">MNEQNISETDWWWIAINQASCASAPIGSKKPPKVIPTPEQLVGYQTRQEQLAAQQLLLTEPIERVTEYMETLPSRIESGEVRYIRPKRPGRPTRGATQWIFEGGQARSQEWRGDEDDELYF</sequence>
<dbReference type="AlphaFoldDB" id="A0A5M6CTQ8"/>